<sequence>MVATSEPRPELFSIAQELRDQIFDEAIEDTEAIYDHNGLMATSCSGALSASKSFYTCFKSALSRRRENFTTHRFTIDFKLCTQTQKTQLPAILLALPERATGLHLIIKVHKFGIFNNTPITELNDISEPFKSLINGINVKDLLIELEVIDRSIMDPLGHSEKLKARDVYHRLIHQLESVDWKGEHKVESEFSGGAIIAHNGAGRLARKSNTAAGIITTRGLHDSTGMFHPDVEDLVTMFHCKDRITQAINDGPGPSFHNAAYSNITAGNANRMANGGSAGQISTLHAPATVQNHNALFDEFDAMF</sequence>
<name>A0A1Y6LPZ5_ZYMTR</name>
<evidence type="ECO:0000313" key="2">
    <source>
        <dbReference type="Proteomes" id="UP000215453"/>
    </source>
</evidence>
<gene>
    <name evidence="1" type="ORF">ZT1A5_G7838</name>
</gene>
<proteinExistence type="predicted"/>
<protein>
    <submittedName>
        <fullName evidence="1">Uncharacterized protein</fullName>
    </submittedName>
</protein>
<organism evidence="1 2">
    <name type="scientific">Zymoseptoria tritici ST99CH_1A5</name>
    <dbReference type="NCBI Taxonomy" id="1276529"/>
    <lineage>
        <taxon>Eukaryota</taxon>
        <taxon>Fungi</taxon>
        <taxon>Dikarya</taxon>
        <taxon>Ascomycota</taxon>
        <taxon>Pezizomycotina</taxon>
        <taxon>Dothideomycetes</taxon>
        <taxon>Dothideomycetidae</taxon>
        <taxon>Mycosphaerellales</taxon>
        <taxon>Mycosphaerellaceae</taxon>
        <taxon>Zymoseptoria</taxon>
    </lineage>
</organism>
<accession>A0A1Y6LPZ5</accession>
<reference evidence="1 2" key="1">
    <citation type="submission" date="2016-10" db="EMBL/GenBank/DDBJ databases">
        <authorList>
            <person name="Varghese N."/>
        </authorList>
    </citation>
    <scope>NUCLEOTIDE SEQUENCE [LARGE SCALE GENOMIC DNA]</scope>
</reference>
<dbReference type="AlphaFoldDB" id="A0A1Y6LPZ5"/>
<dbReference type="EMBL" id="LT882682">
    <property type="protein sequence ID" value="SMY26395.1"/>
    <property type="molecule type" value="Genomic_DNA"/>
</dbReference>
<dbReference type="Proteomes" id="UP000215453">
    <property type="component" value="Chromosome 7"/>
</dbReference>
<evidence type="ECO:0000313" key="1">
    <source>
        <dbReference type="EMBL" id="SMY26395.1"/>
    </source>
</evidence>